<dbReference type="Pfam" id="PF08818">
    <property type="entry name" value="DUF1801"/>
    <property type="match status" value="1"/>
</dbReference>
<dbReference type="AlphaFoldDB" id="A3U4G1"/>
<feature type="domain" description="YdhG-like" evidence="1">
    <location>
        <begin position="15"/>
        <end position="110"/>
    </location>
</feature>
<proteinExistence type="predicted"/>
<gene>
    <name evidence="2" type="ordered locus">CA2559_00195</name>
</gene>
<dbReference type="GeneID" id="89451852"/>
<evidence type="ECO:0000313" key="3">
    <source>
        <dbReference type="Proteomes" id="UP000002297"/>
    </source>
</evidence>
<dbReference type="Gene3D" id="3.90.1150.200">
    <property type="match status" value="1"/>
</dbReference>
<organism evidence="2 3">
    <name type="scientific">Croceibacter atlanticus (strain ATCC BAA-628 / JCM 21780 / CIP 108009 / IAM 15332 / KCTC 12090 / HTCC2559)</name>
    <dbReference type="NCBI Taxonomy" id="216432"/>
    <lineage>
        <taxon>Bacteria</taxon>
        <taxon>Pseudomonadati</taxon>
        <taxon>Bacteroidota</taxon>
        <taxon>Flavobacteriia</taxon>
        <taxon>Flavobacteriales</taxon>
        <taxon>Flavobacteriaceae</taxon>
        <taxon>Croceibacter</taxon>
    </lineage>
</organism>
<reference evidence="2 3" key="1">
    <citation type="journal article" date="2010" name="J. Bacteriol.">
        <title>The complete genome sequence of Croceibacter atlanticus HTCC2559T.</title>
        <authorList>
            <person name="Oh H.M."/>
            <person name="Kang I."/>
            <person name="Ferriera S."/>
            <person name="Giovannoni S.J."/>
            <person name="Cho J.C."/>
        </authorList>
    </citation>
    <scope>NUCLEOTIDE SEQUENCE [LARGE SCALE GENOMIC DNA]</scope>
    <source>
        <strain evidence="3">ATCC BAA-628 / HTCC2559 / KCTC 12090</strain>
    </source>
</reference>
<accession>A3U4G1</accession>
<dbReference type="Proteomes" id="UP000002297">
    <property type="component" value="Chromosome"/>
</dbReference>
<dbReference type="EMBL" id="CP002046">
    <property type="protein sequence ID" value="EAP87128.1"/>
    <property type="molecule type" value="Genomic_DNA"/>
</dbReference>
<evidence type="ECO:0000259" key="1">
    <source>
        <dbReference type="Pfam" id="PF08818"/>
    </source>
</evidence>
<sequence length="117" mass="13997">MNPAEDYILKKPQPWQSILLELRFIILSISEDVEESYKWSLPFYGAYKQMFCFLNFRKTYIDLGIPYGIHIKQHSQYLVDGENRKMLRSLRFHTLEDIDHAIVKAILTEAFQNLKQR</sequence>
<dbReference type="HOGENOM" id="CLU_165398_0_0_10"/>
<name>A3U4G1_CROAH</name>
<dbReference type="RefSeq" id="WP_013185810.1">
    <property type="nucleotide sequence ID" value="NC_014230.1"/>
</dbReference>
<dbReference type="eggNOG" id="COG5649">
    <property type="taxonomic scope" value="Bacteria"/>
</dbReference>
<keyword evidence="3" id="KW-1185">Reference proteome</keyword>
<dbReference type="SUPFAM" id="SSF159888">
    <property type="entry name" value="YdhG-like"/>
    <property type="match status" value="1"/>
</dbReference>
<dbReference type="InterPro" id="IPR014922">
    <property type="entry name" value="YdhG-like"/>
</dbReference>
<protein>
    <recommendedName>
        <fullName evidence="1">YdhG-like domain-containing protein</fullName>
    </recommendedName>
</protein>
<evidence type="ECO:0000313" key="2">
    <source>
        <dbReference type="EMBL" id="EAP87128.1"/>
    </source>
</evidence>
<dbReference type="STRING" id="216432.CA2559_00195"/>
<dbReference type="OrthoDB" id="670608at2"/>
<dbReference type="KEGG" id="cat:CA2559_00195"/>